<dbReference type="GeneID" id="103723263"/>
<feature type="region of interest" description="Disordered" evidence="2">
    <location>
        <begin position="77"/>
        <end position="120"/>
    </location>
</feature>
<accession>A0A8B8ZRU9</accession>
<protein>
    <submittedName>
        <fullName evidence="4">Auxin-responsive protein SAUR36-like</fullName>
    </submittedName>
</protein>
<evidence type="ECO:0000313" key="3">
    <source>
        <dbReference type="Proteomes" id="UP000228380"/>
    </source>
</evidence>
<dbReference type="Pfam" id="PF02519">
    <property type="entry name" value="Auxin_inducible"/>
    <property type="match status" value="1"/>
</dbReference>
<evidence type="ECO:0000256" key="1">
    <source>
        <dbReference type="ARBA" id="ARBA00006974"/>
    </source>
</evidence>
<dbReference type="InterPro" id="IPR003676">
    <property type="entry name" value="SAUR_fam"/>
</dbReference>
<sequence>MQRSMKKSRGFRLGRKLVRIWRRVFRRRRPQNYIRLNATQSQSQSLIRSETHCSKTITSTMTTKLYGWGRALTSRIRSSGRGGGWKAHCRRPGDGEADGDDAELVGHQKGGGRQKPPPPKGHLVVYVGGQKDGGPPKRYLVPVIDFNHPLFAELLREAEDEFGYHHPGGITIPCPVSRFERVQTRIAACRKSS</sequence>
<reference evidence="4" key="2">
    <citation type="submission" date="2025-08" db="UniProtKB">
        <authorList>
            <consortium name="RefSeq"/>
        </authorList>
    </citation>
    <scope>IDENTIFICATION</scope>
    <source>
        <tissue evidence="4">Young leaves</tissue>
    </source>
</reference>
<name>A0A8B8ZRU9_PHODC</name>
<evidence type="ECO:0000256" key="2">
    <source>
        <dbReference type="SAM" id="MobiDB-lite"/>
    </source>
</evidence>
<reference evidence="3" key="1">
    <citation type="journal article" date="2019" name="Nat. Commun.">
        <title>Genome-wide association mapping of date palm fruit traits.</title>
        <authorList>
            <person name="Hazzouri K.M."/>
            <person name="Gros-Balthazard M."/>
            <person name="Flowers J.M."/>
            <person name="Copetti D."/>
            <person name="Lemansour A."/>
            <person name="Lebrun M."/>
            <person name="Masmoudi K."/>
            <person name="Ferrand S."/>
            <person name="Dhar M.I."/>
            <person name="Fresquez Z.A."/>
            <person name="Rosas U."/>
            <person name="Zhang J."/>
            <person name="Talag J."/>
            <person name="Lee S."/>
            <person name="Kudrna D."/>
            <person name="Powell R.F."/>
            <person name="Leitch I.J."/>
            <person name="Krueger R.R."/>
            <person name="Wing R.A."/>
            <person name="Amiri K.M.A."/>
            <person name="Purugganan M.D."/>
        </authorList>
    </citation>
    <scope>NUCLEOTIDE SEQUENCE [LARGE SCALE GENOMIC DNA]</scope>
    <source>
        <strain evidence="3">cv. Khalas</strain>
    </source>
</reference>
<keyword evidence="3" id="KW-1185">Reference proteome</keyword>
<evidence type="ECO:0000313" key="4">
    <source>
        <dbReference type="RefSeq" id="XP_038976961.1"/>
    </source>
</evidence>
<dbReference type="PANTHER" id="PTHR31374">
    <property type="entry name" value="AUXIN-INDUCED PROTEIN-LIKE-RELATED"/>
    <property type="match status" value="1"/>
</dbReference>
<comment type="similarity">
    <text evidence="1">Belongs to the ARG7 family.</text>
</comment>
<dbReference type="GO" id="GO:0009733">
    <property type="term" value="P:response to auxin"/>
    <property type="evidence" value="ECO:0007669"/>
    <property type="project" value="InterPro"/>
</dbReference>
<dbReference type="OrthoDB" id="1026046at2759"/>
<dbReference type="Proteomes" id="UP000228380">
    <property type="component" value="Chromosome 2"/>
</dbReference>
<gene>
    <name evidence="4" type="primary">LOC103723263</name>
</gene>
<dbReference type="KEGG" id="pda:103723263"/>
<dbReference type="RefSeq" id="XP_038976961.1">
    <property type="nucleotide sequence ID" value="XM_039121033.1"/>
</dbReference>
<organism evidence="3 4">
    <name type="scientific">Phoenix dactylifera</name>
    <name type="common">Date palm</name>
    <dbReference type="NCBI Taxonomy" id="42345"/>
    <lineage>
        <taxon>Eukaryota</taxon>
        <taxon>Viridiplantae</taxon>
        <taxon>Streptophyta</taxon>
        <taxon>Embryophyta</taxon>
        <taxon>Tracheophyta</taxon>
        <taxon>Spermatophyta</taxon>
        <taxon>Magnoliopsida</taxon>
        <taxon>Liliopsida</taxon>
        <taxon>Arecaceae</taxon>
        <taxon>Coryphoideae</taxon>
        <taxon>Phoeniceae</taxon>
        <taxon>Phoenix</taxon>
    </lineage>
</organism>
<dbReference type="PANTHER" id="PTHR31374:SF304">
    <property type="entry name" value="OS04G0537100 PROTEIN"/>
    <property type="match status" value="1"/>
</dbReference>
<proteinExistence type="inferred from homology"/>
<dbReference type="AlphaFoldDB" id="A0A8B8ZRU9"/>